<dbReference type="Proteomes" id="UP000192328">
    <property type="component" value="Unassembled WGS sequence"/>
</dbReference>
<accession>A0AC61PQX5</accession>
<name>A0AC61PQX5_9FIRM</name>
<evidence type="ECO:0000313" key="2">
    <source>
        <dbReference type="Proteomes" id="UP000192328"/>
    </source>
</evidence>
<proteinExistence type="predicted"/>
<comment type="caution">
    <text evidence="1">The sequence shown here is derived from an EMBL/GenBank/DDBJ whole genome shotgun (WGS) entry which is preliminary data.</text>
</comment>
<dbReference type="EMBL" id="FWXZ01000011">
    <property type="protein sequence ID" value="SMC93487.1"/>
    <property type="molecule type" value="Genomic_DNA"/>
</dbReference>
<evidence type="ECO:0000313" key="1">
    <source>
        <dbReference type="EMBL" id="SMC93487.1"/>
    </source>
</evidence>
<sequence length="259" mass="28712">MFSVSPDIYEVLSVASRWIFAFFALMLLVFALVWHHAERKERKERFKNLPGAGTVGELIVLSGSDELAEGTWFPVPREGVLGSLRSCDLVIPCPGVSSQHLDFSWQDGSGLLIRPRVGCEALIDGTPVTRRFGTQDKPLLHGSVLQVGTAALRLQLYAALSHTNRTFTPPVPFQGPETGYGTPQAQPPVQYPAAAMQPWAVQPMQAPVPQEPPEYVETIQYMPEPVQAAPEPVPPEPQQPAPARPRRSRSERWKEDWSE</sequence>
<reference evidence="1" key="1">
    <citation type="submission" date="2017-04" db="EMBL/GenBank/DDBJ databases">
        <authorList>
            <person name="Varghese N."/>
            <person name="Submissions S."/>
        </authorList>
    </citation>
    <scope>NUCLEOTIDE SEQUENCE</scope>
    <source>
        <strain evidence="1">WTE2008</strain>
    </source>
</reference>
<gene>
    <name evidence="1" type="ORF">SAMN06297397_0086</name>
</gene>
<keyword evidence="2" id="KW-1185">Reference proteome</keyword>
<organism evidence="1 2">
    <name type="scientific">Aristaeella lactis</name>
    <dbReference type="NCBI Taxonomy" id="3046383"/>
    <lineage>
        <taxon>Bacteria</taxon>
        <taxon>Bacillati</taxon>
        <taxon>Bacillota</taxon>
        <taxon>Clostridia</taxon>
        <taxon>Eubacteriales</taxon>
        <taxon>Aristaeellaceae</taxon>
        <taxon>Aristaeella</taxon>
    </lineage>
</organism>
<protein>
    <submittedName>
        <fullName evidence="1">Uncharacterized protein</fullName>
    </submittedName>
</protein>